<dbReference type="PRINTS" id="PR00449">
    <property type="entry name" value="RASTRNSFRMNG"/>
</dbReference>
<gene>
    <name evidence="5" type="ORF">EJ08DRAFT_343883</name>
</gene>
<dbReference type="PANTHER" id="PTHR24071:SF0">
    <property type="entry name" value="GTP-BINDING NUCLEAR PROTEIN RAN"/>
    <property type="match status" value="1"/>
</dbReference>
<dbReference type="Pfam" id="PF00071">
    <property type="entry name" value="Ras"/>
    <property type="match status" value="1"/>
</dbReference>
<dbReference type="GO" id="GO:0006606">
    <property type="term" value="P:protein import into nucleus"/>
    <property type="evidence" value="ECO:0007669"/>
    <property type="project" value="TreeGrafter"/>
</dbReference>
<dbReference type="GO" id="GO:0005525">
    <property type="term" value="F:GTP binding"/>
    <property type="evidence" value="ECO:0007669"/>
    <property type="project" value="UniProtKB-KW"/>
</dbReference>
<name>A0A9P4P2G0_9PEZI</name>
<keyword evidence="5" id="KW-0378">Hydrolase</keyword>
<keyword evidence="2" id="KW-0547">Nucleotide-binding</keyword>
<proteinExistence type="predicted"/>
<reference evidence="5" key="1">
    <citation type="journal article" date="2020" name="Stud. Mycol.">
        <title>101 Dothideomycetes genomes: a test case for predicting lifestyles and emergence of pathogens.</title>
        <authorList>
            <person name="Haridas S."/>
            <person name="Albert R."/>
            <person name="Binder M."/>
            <person name="Bloem J."/>
            <person name="Labutti K."/>
            <person name="Salamov A."/>
            <person name="Andreopoulos B."/>
            <person name="Baker S."/>
            <person name="Barry K."/>
            <person name="Bills G."/>
            <person name="Bluhm B."/>
            <person name="Cannon C."/>
            <person name="Castanera R."/>
            <person name="Culley D."/>
            <person name="Daum C."/>
            <person name="Ezra D."/>
            <person name="Gonzalez J."/>
            <person name="Henrissat B."/>
            <person name="Kuo A."/>
            <person name="Liang C."/>
            <person name="Lipzen A."/>
            <person name="Lutzoni F."/>
            <person name="Magnuson J."/>
            <person name="Mondo S."/>
            <person name="Nolan M."/>
            <person name="Ohm R."/>
            <person name="Pangilinan J."/>
            <person name="Park H.-J."/>
            <person name="Ramirez L."/>
            <person name="Alfaro M."/>
            <person name="Sun H."/>
            <person name="Tritt A."/>
            <person name="Yoshinaga Y."/>
            <person name="Zwiers L.-H."/>
            <person name="Turgeon B."/>
            <person name="Goodwin S."/>
            <person name="Spatafora J."/>
            <person name="Crous P."/>
            <person name="Grigoriev I."/>
        </authorList>
    </citation>
    <scope>NUCLEOTIDE SEQUENCE</scope>
    <source>
        <strain evidence="5">CBS 130266</strain>
    </source>
</reference>
<dbReference type="GO" id="GO:0000054">
    <property type="term" value="P:ribosomal subunit export from nucleus"/>
    <property type="evidence" value="ECO:0007669"/>
    <property type="project" value="TreeGrafter"/>
</dbReference>
<dbReference type="SMART" id="SM00175">
    <property type="entry name" value="RAB"/>
    <property type="match status" value="1"/>
</dbReference>
<dbReference type="AlphaFoldDB" id="A0A9P4P2G0"/>
<dbReference type="EMBL" id="MU007013">
    <property type="protein sequence ID" value="KAF2435573.1"/>
    <property type="molecule type" value="Genomic_DNA"/>
</dbReference>
<dbReference type="InterPro" id="IPR002041">
    <property type="entry name" value="Ran_GTPase"/>
</dbReference>
<accession>A0A9P4P2G0</accession>
<organism evidence="5 6">
    <name type="scientific">Tothia fuscella</name>
    <dbReference type="NCBI Taxonomy" id="1048955"/>
    <lineage>
        <taxon>Eukaryota</taxon>
        <taxon>Fungi</taxon>
        <taxon>Dikarya</taxon>
        <taxon>Ascomycota</taxon>
        <taxon>Pezizomycotina</taxon>
        <taxon>Dothideomycetes</taxon>
        <taxon>Pleosporomycetidae</taxon>
        <taxon>Venturiales</taxon>
        <taxon>Cylindrosympodiaceae</taxon>
        <taxon>Tothia</taxon>
    </lineage>
</organism>
<dbReference type="PANTHER" id="PTHR24071">
    <property type="entry name" value="RAN GTPASE"/>
    <property type="match status" value="1"/>
</dbReference>
<dbReference type="GO" id="GO:0003924">
    <property type="term" value="F:GTPase activity"/>
    <property type="evidence" value="ECO:0007669"/>
    <property type="project" value="InterPro"/>
</dbReference>
<comment type="caution">
    <text evidence="5">The sequence shown here is derived from an EMBL/GenBank/DDBJ whole genome shotgun (WGS) entry which is preliminary data.</text>
</comment>
<dbReference type="Proteomes" id="UP000800235">
    <property type="component" value="Unassembled WGS sequence"/>
</dbReference>
<dbReference type="GO" id="GO:0005737">
    <property type="term" value="C:cytoplasm"/>
    <property type="evidence" value="ECO:0007669"/>
    <property type="project" value="TreeGrafter"/>
</dbReference>
<evidence type="ECO:0000256" key="2">
    <source>
        <dbReference type="ARBA" id="ARBA00022741"/>
    </source>
</evidence>
<keyword evidence="4" id="KW-0342">GTP-binding</keyword>
<dbReference type="PROSITE" id="PS51419">
    <property type="entry name" value="RAB"/>
    <property type="match status" value="1"/>
</dbReference>
<evidence type="ECO:0000256" key="4">
    <source>
        <dbReference type="ARBA" id="ARBA00023134"/>
    </source>
</evidence>
<evidence type="ECO:0000313" key="5">
    <source>
        <dbReference type="EMBL" id="KAF2435573.1"/>
    </source>
</evidence>
<dbReference type="GO" id="GO:0005634">
    <property type="term" value="C:nucleus"/>
    <property type="evidence" value="ECO:0007669"/>
    <property type="project" value="TreeGrafter"/>
</dbReference>
<evidence type="ECO:0000313" key="6">
    <source>
        <dbReference type="Proteomes" id="UP000800235"/>
    </source>
</evidence>
<dbReference type="InterPro" id="IPR001806">
    <property type="entry name" value="Small_GTPase"/>
</dbReference>
<protein>
    <submittedName>
        <fullName evidence="5">P-loop containing nucleoside triphosphate hydrolase protein</fullName>
    </submittedName>
</protein>
<evidence type="ECO:0000256" key="3">
    <source>
        <dbReference type="ARBA" id="ARBA00022927"/>
    </source>
</evidence>
<keyword evidence="3" id="KW-0653">Protein transport</keyword>
<keyword evidence="1" id="KW-0813">Transport</keyword>
<dbReference type="SUPFAM" id="SSF52540">
    <property type="entry name" value="P-loop containing nucleoside triphosphate hydrolases"/>
    <property type="match status" value="1"/>
</dbReference>
<dbReference type="OrthoDB" id="245989at2759"/>
<keyword evidence="6" id="KW-1185">Reference proteome</keyword>
<evidence type="ECO:0000256" key="1">
    <source>
        <dbReference type="ARBA" id="ARBA00022448"/>
    </source>
</evidence>
<dbReference type="SMART" id="SM00176">
    <property type="entry name" value="RAN"/>
    <property type="match status" value="1"/>
</dbReference>
<dbReference type="Gene3D" id="3.40.50.300">
    <property type="entry name" value="P-loop containing nucleotide triphosphate hydrolases"/>
    <property type="match status" value="1"/>
</dbReference>
<dbReference type="InterPro" id="IPR027417">
    <property type="entry name" value="P-loop_NTPase"/>
</dbReference>
<sequence length="206" mass="22365">MASKEFKVLLAGTFGSGRSTFASSMVEAKSNIKKIPAIKVDIYPIKLLTSAGPVTFDLYDSQLHAKGGLPAADFFRTADAALIFYDITKDASYEALEEWFDAVQSANSRKGSEPLPIIFVGSKLDLAKDRAVKPKDLEFLKTKGLPYLEISSKANYKTRELLLGLVRALLGKGIQLTDEIEFAKASAEVDEDAATAALKEYSDASN</sequence>
<dbReference type="SMART" id="SM00173">
    <property type="entry name" value="RAS"/>
    <property type="match status" value="1"/>
</dbReference>